<reference evidence="2" key="1">
    <citation type="submission" date="2016-01" db="EMBL/GenBank/DDBJ databases">
        <authorList>
            <person name="Peeters C."/>
        </authorList>
    </citation>
    <scope>NUCLEOTIDE SEQUENCE [LARGE SCALE GENOMIC DNA]</scope>
</reference>
<keyword evidence="2" id="KW-1185">Reference proteome</keyword>
<organism evidence="1 2">
    <name type="scientific">Caballeronia cordobensis</name>
    <name type="common">Burkholderia cordobensis</name>
    <dbReference type="NCBI Taxonomy" id="1353886"/>
    <lineage>
        <taxon>Bacteria</taxon>
        <taxon>Pseudomonadati</taxon>
        <taxon>Pseudomonadota</taxon>
        <taxon>Betaproteobacteria</taxon>
        <taxon>Burkholderiales</taxon>
        <taxon>Burkholderiaceae</taxon>
        <taxon>Caballeronia</taxon>
    </lineage>
</organism>
<dbReference type="AlphaFoldDB" id="A0A158IFH8"/>
<proteinExistence type="predicted"/>
<evidence type="ECO:0000313" key="2">
    <source>
        <dbReference type="Proteomes" id="UP000054740"/>
    </source>
</evidence>
<dbReference type="EMBL" id="FCNY02000012">
    <property type="protein sequence ID" value="SAL55009.1"/>
    <property type="molecule type" value="Genomic_DNA"/>
</dbReference>
<name>A0A158IFH8_CABCO</name>
<evidence type="ECO:0000313" key="1">
    <source>
        <dbReference type="EMBL" id="SAL55009.1"/>
    </source>
</evidence>
<protein>
    <submittedName>
        <fullName evidence="1">Uncharacterized protein</fullName>
    </submittedName>
</protein>
<gene>
    <name evidence="1" type="ORF">AWB70_04689</name>
</gene>
<dbReference type="Proteomes" id="UP000054740">
    <property type="component" value="Unassembled WGS sequence"/>
</dbReference>
<dbReference type="RefSeq" id="WP_053569363.1">
    <property type="nucleotide sequence ID" value="NZ_FCNY02000012.1"/>
</dbReference>
<accession>A0A158IFH8</accession>
<sequence length="63" mass="6711">MKAKIDILGDAPIRVIVDRNAVSDTVLEAGATVAFDSAREGVIELRELGDTDDGGDAEEREQP</sequence>